<dbReference type="Proteomes" id="UP000051952">
    <property type="component" value="Unassembled WGS sequence"/>
</dbReference>
<feature type="compositionally biased region" description="Polar residues" evidence="2">
    <location>
        <begin position="39"/>
        <end position="50"/>
    </location>
</feature>
<name>A0A0S4JJX2_BODSA</name>
<feature type="compositionally biased region" description="Polar residues" evidence="2">
    <location>
        <begin position="64"/>
        <end position="76"/>
    </location>
</feature>
<dbReference type="VEuPathDB" id="TriTrypDB:BSAL_26905"/>
<dbReference type="EMBL" id="CYKH01001835">
    <property type="protein sequence ID" value="CUG90465.1"/>
    <property type="molecule type" value="Genomic_DNA"/>
</dbReference>
<feature type="compositionally biased region" description="Low complexity" evidence="2">
    <location>
        <begin position="84"/>
        <end position="97"/>
    </location>
</feature>
<dbReference type="AlphaFoldDB" id="A0A0S4JJX2"/>
<dbReference type="InterPro" id="IPR011992">
    <property type="entry name" value="EF-hand-dom_pair"/>
</dbReference>
<evidence type="ECO:0000313" key="5">
    <source>
        <dbReference type="Proteomes" id="UP000051952"/>
    </source>
</evidence>
<dbReference type="PROSITE" id="PS00018">
    <property type="entry name" value="EF_HAND_1"/>
    <property type="match status" value="1"/>
</dbReference>
<evidence type="ECO:0000256" key="2">
    <source>
        <dbReference type="SAM" id="MobiDB-lite"/>
    </source>
</evidence>
<feature type="region of interest" description="Disordered" evidence="2">
    <location>
        <begin position="286"/>
        <end position="307"/>
    </location>
</feature>
<feature type="compositionally biased region" description="Polar residues" evidence="2">
    <location>
        <begin position="1157"/>
        <end position="1168"/>
    </location>
</feature>
<dbReference type="InterPro" id="IPR018247">
    <property type="entry name" value="EF_Hand_1_Ca_BS"/>
</dbReference>
<feature type="compositionally biased region" description="Basic and acidic residues" evidence="2">
    <location>
        <begin position="1131"/>
        <end position="1156"/>
    </location>
</feature>
<evidence type="ECO:0000313" key="4">
    <source>
        <dbReference type="EMBL" id="CUG90465.1"/>
    </source>
</evidence>
<feature type="compositionally biased region" description="Polar residues" evidence="2">
    <location>
        <begin position="1179"/>
        <end position="1188"/>
    </location>
</feature>
<protein>
    <recommendedName>
        <fullName evidence="3">EF-hand domain-containing protein</fullName>
    </recommendedName>
</protein>
<evidence type="ECO:0000256" key="1">
    <source>
        <dbReference type="ARBA" id="ARBA00022837"/>
    </source>
</evidence>
<feature type="region of interest" description="Disordered" evidence="2">
    <location>
        <begin position="843"/>
        <end position="864"/>
    </location>
</feature>
<gene>
    <name evidence="4" type="ORF">BSAL_26905</name>
</gene>
<proteinExistence type="predicted"/>
<dbReference type="InterPro" id="IPR002048">
    <property type="entry name" value="EF_hand_dom"/>
</dbReference>
<sequence length="1188" mass="127047">MYCSDSSDTDSESGDDGSLVFPFPTGSPVKAATLRFNEPPSSSSQQNTGDQPALPPLALKDMNEQLSTQPTSTTRKAAQGGGDSSPRQSPRQAPQQPTAELLSLNDTKRKLVLHNASVTPARCAEEDVVVQRFGEHMQRIPTPPVSKEAIHLTNSKEEKHLQNKLRLFGSVENMQKTYAGGVATMQKTSHKTVRCDVLPLTNSTVTPSEAVNIPSAPGTANGSSRAGTARSSTTHHQQSSTSGQRSSHVAGHSTASMVEANNLHHVFADVSFMERQQLLQYIQHPTNVAPPATPGGSPRDATPATPQVGGNRFLPSRGEGGGNNFFLVSRASHKERALLQSSMSARMGGSSGAGDKFPAIVSPRTPATAGRVSTSGGAMSRGGPPSQLSARGQPFVSPRLSSVGGGRMSPKSSQMAAAQLAEPDEFVLEDTSYVVQATKFFEKGALALAKRSWMENHSSASTADLSAARAENHTSDLLKMIFNARIALECEVALRLRQLAEESGVDKLITDAINTAQRLALRTANVSDFHLFLCNLLRDTDISFSETRVIFGAIDSNRSGSIDQSELSEGLRLLLLDESQLILTFAKKVFTEVGRHKDTKLSFLEVQAILFATLDFFETDFDAFEVIDAANLDPKSSHNNGDDGFELQSFPSVNAMQQAKLLSGKGGPKGGGPRMMKSNTLVHSPRRLSSDSTGGDPFGNTTSYSAGPALTRNDSMMFGGGSSAPTAPAPPPPPMEKPTLVSLKKKMVKECSTALREVWKYSQGGQIVVPLLRNLTTQIAPLLFLALTHVPVQHFHLKRSGFWKNTLAAEEIKYQQYVEQKSLEAEVQRAHFLAASIGMGQSVRSSTSTKKGRSNNNNHGTSEDFILGASTMVPPTPRTHQRGGRDSAFAPVVQPAHHARKSSTYSVKDDSVDNELIAQLIALEQQQQQASDGGALIPNIRKSSFASTAPAFGGGGGRRQSRAGGEAKSNISSLAGLEPISYEEYEEACGDTVNINALQAQLRDGSVRLSQAQRQMIAQQIEQGKEARVAAAAANARGDRKSISGFSGPPPVSIQRRGTVARGGAGKGKTQIVEAKESNDSSTTAEPRDDAFIQALQRKKSEGGNKSMRGGGGGAPDRIDLTEVVDPWHPRFQADHDKLSDQRRQLGAGEHNHNEYFSKQGSLFTKSPNGVIAPLAANEPTNSSSGRR</sequence>
<feature type="compositionally biased region" description="Gly residues" evidence="2">
    <location>
        <begin position="664"/>
        <end position="673"/>
    </location>
</feature>
<feature type="region of interest" description="Disordered" evidence="2">
    <location>
        <begin position="1040"/>
        <end position="1119"/>
    </location>
</feature>
<feature type="region of interest" description="Disordered" evidence="2">
    <location>
        <begin position="206"/>
        <end position="251"/>
    </location>
</feature>
<dbReference type="PROSITE" id="PS50222">
    <property type="entry name" value="EF_HAND_2"/>
    <property type="match status" value="1"/>
</dbReference>
<feature type="region of interest" description="Disordered" evidence="2">
    <location>
        <begin position="1"/>
        <end position="106"/>
    </location>
</feature>
<dbReference type="Gene3D" id="1.10.238.10">
    <property type="entry name" value="EF-hand"/>
    <property type="match status" value="1"/>
</dbReference>
<organism evidence="4 5">
    <name type="scientific">Bodo saltans</name>
    <name type="common">Flagellated protozoan</name>
    <dbReference type="NCBI Taxonomy" id="75058"/>
    <lineage>
        <taxon>Eukaryota</taxon>
        <taxon>Discoba</taxon>
        <taxon>Euglenozoa</taxon>
        <taxon>Kinetoplastea</taxon>
        <taxon>Metakinetoplastina</taxon>
        <taxon>Eubodonida</taxon>
        <taxon>Bodonidae</taxon>
        <taxon>Bodo</taxon>
    </lineage>
</organism>
<feature type="domain" description="EF-hand" evidence="3">
    <location>
        <begin position="542"/>
        <end position="577"/>
    </location>
</feature>
<feature type="region of interest" description="Disordered" evidence="2">
    <location>
        <begin position="1131"/>
        <end position="1188"/>
    </location>
</feature>
<feature type="region of interest" description="Disordered" evidence="2">
    <location>
        <begin position="345"/>
        <end position="395"/>
    </location>
</feature>
<accession>A0A0S4JJX2</accession>
<feature type="compositionally biased region" description="Pro residues" evidence="2">
    <location>
        <begin position="727"/>
        <end position="736"/>
    </location>
</feature>
<feature type="region of interest" description="Disordered" evidence="2">
    <location>
        <begin position="663"/>
        <end position="736"/>
    </location>
</feature>
<evidence type="ECO:0000259" key="3">
    <source>
        <dbReference type="PROSITE" id="PS50222"/>
    </source>
</evidence>
<dbReference type="GO" id="GO:0005509">
    <property type="term" value="F:calcium ion binding"/>
    <property type="evidence" value="ECO:0007669"/>
    <property type="project" value="InterPro"/>
</dbReference>
<dbReference type="SUPFAM" id="SSF47473">
    <property type="entry name" value="EF-hand"/>
    <property type="match status" value="1"/>
</dbReference>
<feature type="compositionally biased region" description="Polar residues" evidence="2">
    <location>
        <begin position="843"/>
        <end position="860"/>
    </location>
</feature>
<feature type="compositionally biased region" description="Low complexity" evidence="2">
    <location>
        <begin position="222"/>
        <end position="248"/>
    </location>
</feature>
<keyword evidence="1" id="KW-0106">Calcium</keyword>
<feature type="region of interest" description="Disordered" evidence="2">
    <location>
        <begin position="946"/>
        <end position="967"/>
    </location>
</feature>
<reference evidence="5" key="1">
    <citation type="submission" date="2015-09" db="EMBL/GenBank/DDBJ databases">
        <authorList>
            <consortium name="Pathogen Informatics"/>
        </authorList>
    </citation>
    <scope>NUCLEOTIDE SEQUENCE [LARGE SCALE GENOMIC DNA]</scope>
    <source>
        <strain evidence="5">Lake Konstanz</strain>
    </source>
</reference>
<keyword evidence="5" id="KW-1185">Reference proteome</keyword>